<organism evidence="1 2">
    <name type="scientific">Anaerococcus tetradius</name>
    <dbReference type="NCBI Taxonomy" id="33036"/>
    <lineage>
        <taxon>Bacteria</taxon>
        <taxon>Bacillati</taxon>
        <taxon>Bacillota</taxon>
        <taxon>Tissierellia</taxon>
        <taxon>Tissierellales</taxon>
        <taxon>Peptoniphilaceae</taxon>
        <taxon>Anaerococcus</taxon>
    </lineage>
</organism>
<evidence type="ECO:0000313" key="1">
    <source>
        <dbReference type="EMBL" id="KWZ77434.1"/>
    </source>
</evidence>
<dbReference type="PATRIC" id="fig|33036.3.peg.1415"/>
<reference evidence="2" key="1">
    <citation type="submission" date="2016-01" db="EMBL/GenBank/DDBJ databases">
        <authorList>
            <person name="Mitreva M."/>
            <person name="Pepin K.H."/>
            <person name="Mihindukulasuriya K.A."/>
            <person name="Fulton R."/>
            <person name="Fronick C."/>
            <person name="O'Laughlin M."/>
            <person name="Miner T."/>
            <person name="Herter B."/>
            <person name="Rosa B.A."/>
            <person name="Cordes M."/>
            <person name="Tomlinson C."/>
            <person name="Wollam A."/>
            <person name="Palsikar V.B."/>
            <person name="Mardis E.R."/>
            <person name="Wilson R.K."/>
        </authorList>
    </citation>
    <scope>NUCLEOTIDE SEQUENCE [LARGE SCALE GENOMIC DNA]</scope>
    <source>
        <strain evidence="2">MJR8151</strain>
    </source>
</reference>
<proteinExistence type="predicted"/>
<dbReference type="AlphaFoldDB" id="A0A133KD85"/>
<dbReference type="Proteomes" id="UP000070383">
    <property type="component" value="Unassembled WGS sequence"/>
</dbReference>
<evidence type="ECO:0000313" key="2">
    <source>
        <dbReference type="Proteomes" id="UP000070383"/>
    </source>
</evidence>
<sequence length="181" mass="20924">MISYKEAMELLKSESPVYYKDQVKRKITGLIWRRDHDSLYATVEVLDESRNCVSVVGLDDIETCEEEILSIDSSKALLGVNELIEVLQSIKSCFIYENVDKAKDGYNKLMKKAIKLDEEIGALADKIDDKKVIEMIEKNKKDEEAGFPELDYEVIERESADFDKRMEEFDDESFVGEQEEE</sequence>
<dbReference type="STRING" id="33036.HMPREF3200_01427"/>
<name>A0A133KD85_9FIRM</name>
<accession>A0A133KD85</accession>
<comment type="caution">
    <text evidence="1">The sequence shown here is derived from an EMBL/GenBank/DDBJ whole genome shotgun (WGS) entry which is preliminary data.</text>
</comment>
<dbReference type="RefSeq" id="WP_060929647.1">
    <property type="nucleotide sequence ID" value="NZ_KQ955281.1"/>
</dbReference>
<keyword evidence="2" id="KW-1185">Reference proteome</keyword>
<dbReference type="EMBL" id="LRPM01000049">
    <property type="protein sequence ID" value="KWZ77434.1"/>
    <property type="molecule type" value="Genomic_DNA"/>
</dbReference>
<protein>
    <submittedName>
        <fullName evidence="1">Uncharacterized protein</fullName>
    </submittedName>
</protein>
<gene>
    <name evidence="1" type="ORF">HMPREF3200_01427</name>
</gene>
<dbReference type="OrthoDB" id="9987784at2"/>